<evidence type="ECO:0000256" key="1">
    <source>
        <dbReference type="SAM" id="MobiDB-lite"/>
    </source>
</evidence>
<name>A0A8K1FHG9_PYTOL</name>
<comment type="caution">
    <text evidence="2">The sequence shown here is derived from an EMBL/GenBank/DDBJ whole genome shotgun (WGS) entry which is preliminary data.</text>
</comment>
<protein>
    <submittedName>
        <fullName evidence="2">Uncharacterized protein</fullName>
    </submittedName>
</protein>
<proteinExistence type="predicted"/>
<dbReference type="EMBL" id="SPLM01000110">
    <property type="protein sequence ID" value="TMW58768.1"/>
    <property type="molecule type" value="Genomic_DNA"/>
</dbReference>
<feature type="compositionally biased region" description="Basic residues" evidence="1">
    <location>
        <begin position="52"/>
        <end position="63"/>
    </location>
</feature>
<feature type="compositionally biased region" description="Polar residues" evidence="1">
    <location>
        <begin position="69"/>
        <end position="79"/>
    </location>
</feature>
<accession>A0A8K1FHG9</accession>
<sequence length="204" mass="23118">MRDTLEACTRVSLPDPERCVYPSKYCPNPRATKLNGDRHKFCEFHRLKANKNQRRWQQRRRKLRDVPHSSPSPTAPMQTSTLPSPLLSAFPSSSVPYSPDDVAHRAAYMLPPPPRADENTSPHSLRPVLPLPSEWTYKHKAESTFYSGLSLLAQRSAEIMEQESGGRVLPPLLAVSHHQKLPEAWHTPLPPLPRPNLQSVNTQE</sequence>
<evidence type="ECO:0000313" key="3">
    <source>
        <dbReference type="Proteomes" id="UP000794436"/>
    </source>
</evidence>
<dbReference type="Proteomes" id="UP000794436">
    <property type="component" value="Unassembled WGS sequence"/>
</dbReference>
<dbReference type="AlphaFoldDB" id="A0A8K1FHG9"/>
<feature type="region of interest" description="Disordered" evidence="1">
    <location>
        <begin position="52"/>
        <end position="81"/>
    </location>
</feature>
<reference evidence="2" key="1">
    <citation type="submission" date="2019-03" db="EMBL/GenBank/DDBJ databases">
        <title>Long read genome sequence of the mycoparasitic Pythium oligandrum ATCC 38472 isolated from sugarbeet rhizosphere.</title>
        <authorList>
            <person name="Gaulin E."/>
        </authorList>
    </citation>
    <scope>NUCLEOTIDE SEQUENCE</scope>
    <source>
        <strain evidence="2">ATCC 38472_TT</strain>
    </source>
</reference>
<organism evidence="2 3">
    <name type="scientific">Pythium oligandrum</name>
    <name type="common">Mycoparasitic fungus</name>
    <dbReference type="NCBI Taxonomy" id="41045"/>
    <lineage>
        <taxon>Eukaryota</taxon>
        <taxon>Sar</taxon>
        <taxon>Stramenopiles</taxon>
        <taxon>Oomycota</taxon>
        <taxon>Peronosporomycetes</taxon>
        <taxon>Pythiales</taxon>
        <taxon>Pythiaceae</taxon>
        <taxon>Pythium</taxon>
    </lineage>
</organism>
<dbReference type="OrthoDB" id="67959at2759"/>
<evidence type="ECO:0000313" key="2">
    <source>
        <dbReference type="EMBL" id="TMW58768.1"/>
    </source>
</evidence>
<keyword evidence="3" id="KW-1185">Reference proteome</keyword>
<feature type="region of interest" description="Disordered" evidence="1">
    <location>
        <begin position="184"/>
        <end position="204"/>
    </location>
</feature>
<gene>
    <name evidence="2" type="ORF">Poli38472_006913</name>
</gene>